<organism evidence="1">
    <name type="scientific">Arion vulgaris</name>
    <dbReference type="NCBI Taxonomy" id="1028688"/>
    <lineage>
        <taxon>Eukaryota</taxon>
        <taxon>Metazoa</taxon>
        <taxon>Spiralia</taxon>
        <taxon>Lophotrochozoa</taxon>
        <taxon>Mollusca</taxon>
        <taxon>Gastropoda</taxon>
        <taxon>Heterobranchia</taxon>
        <taxon>Euthyneura</taxon>
        <taxon>Panpulmonata</taxon>
        <taxon>Eupulmonata</taxon>
        <taxon>Stylommatophora</taxon>
        <taxon>Helicina</taxon>
        <taxon>Arionoidea</taxon>
        <taxon>Arionidae</taxon>
        <taxon>Arion</taxon>
    </lineage>
</organism>
<sequence>MDASSVTKTPLRWTPEVKQKYRSPKMTWRSTIEQKLKEINHTWNTIYREEWHAFVAALRCQGF</sequence>
<dbReference type="AlphaFoldDB" id="A0A0B7ARU5"/>
<reference evidence="1" key="1">
    <citation type="submission" date="2014-12" db="EMBL/GenBank/DDBJ databases">
        <title>Insight into the proteome of Arion vulgaris.</title>
        <authorList>
            <person name="Aradska J."/>
            <person name="Bulat T."/>
            <person name="Smidak R."/>
            <person name="Sarate P."/>
            <person name="Gangsoo J."/>
            <person name="Sialana F."/>
            <person name="Bilban M."/>
            <person name="Lubec G."/>
        </authorList>
    </citation>
    <scope>NUCLEOTIDE SEQUENCE</scope>
    <source>
        <tissue evidence="1">Skin</tissue>
    </source>
</reference>
<gene>
    <name evidence="1" type="primary">ORF132645</name>
</gene>
<dbReference type="EMBL" id="HACG01035770">
    <property type="protein sequence ID" value="CEK82635.1"/>
    <property type="molecule type" value="Transcribed_RNA"/>
</dbReference>
<proteinExistence type="predicted"/>
<evidence type="ECO:0000313" key="1">
    <source>
        <dbReference type="EMBL" id="CEK82635.1"/>
    </source>
</evidence>
<name>A0A0B7ARU5_9EUPU</name>
<accession>A0A0B7ARU5</accession>
<protein>
    <submittedName>
        <fullName evidence="1">Uncharacterized protein</fullName>
    </submittedName>
</protein>